<name>A0A9P5XD69_9AGAR</name>
<gene>
    <name evidence="1" type="ORF">P691DRAFT_760799</name>
</gene>
<accession>A0A9P5XD69</accession>
<keyword evidence="2" id="KW-1185">Reference proteome</keyword>
<organism evidence="1 2">
    <name type="scientific">Macrolepiota fuliginosa MF-IS2</name>
    <dbReference type="NCBI Taxonomy" id="1400762"/>
    <lineage>
        <taxon>Eukaryota</taxon>
        <taxon>Fungi</taxon>
        <taxon>Dikarya</taxon>
        <taxon>Basidiomycota</taxon>
        <taxon>Agaricomycotina</taxon>
        <taxon>Agaricomycetes</taxon>
        <taxon>Agaricomycetidae</taxon>
        <taxon>Agaricales</taxon>
        <taxon>Agaricineae</taxon>
        <taxon>Agaricaceae</taxon>
        <taxon>Macrolepiota</taxon>
    </lineage>
</organism>
<dbReference type="EMBL" id="MU151201">
    <property type="protein sequence ID" value="KAF9447395.1"/>
    <property type="molecule type" value="Genomic_DNA"/>
</dbReference>
<dbReference type="Proteomes" id="UP000807342">
    <property type="component" value="Unassembled WGS sequence"/>
</dbReference>
<comment type="caution">
    <text evidence="1">The sequence shown here is derived from an EMBL/GenBank/DDBJ whole genome shotgun (WGS) entry which is preliminary data.</text>
</comment>
<evidence type="ECO:0000313" key="2">
    <source>
        <dbReference type="Proteomes" id="UP000807342"/>
    </source>
</evidence>
<evidence type="ECO:0000313" key="1">
    <source>
        <dbReference type="EMBL" id="KAF9447395.1"/>
    </source>
</evidence>
<proteinExistence type="predicted"/>
<dbReference type="AlphaFoldDB" id="A0A9P5XD69"/>
<reference evidence="1" key="1">
    <citation type="submission" date="2020-11" db="EMBL/GenBank/DDBJ databases">
        <authorList>
            <consortium name="DOE Joint Genome Institute"/>
            <person name="Ahrendt S."/>
            <person name="Riley R."/>
            <person name="Andreopoulos W."/>
            <person name="Labutti K."/>
            <person name="Pangilinan J."/>
            <person name="Ruiz-Duenas F.J."/>
            <person name="Barrasa J.M."/>
            <person name="Sanchez-Garcia M."/>
            <person name="Camarero S."/>
            <person name="Miyauchi S."/>
            <person name="Serrano A."/>
            <person name="Linde D."/>
            <person name="Babiker R."/>
            <person name="Drula E."/>
            <person name="Ayuso-Fernandez I."/>
            <person name="Pacheco R."/>
            <person name="Padilla G."/>
            <person name="Ferreira P."/>
            <person name="Barriuso J."/>
            <person name="Kellner H."/>
            <person name="Castanera R."/>
            <person name="Alfaro M."/>
            <person name="Ramirez L."/>
            <person name="Pisabarro A.G."/>
            <person name="Kuo A."/>
            <person name="Tritt A."/>
            <person name="Lipzen A."/>
            <person name="He G."/>
            <person name="Yan M."/>
            <person name="Ng V."/>
            <person name="Cullen D."/>
            <person name="Martin F."/>
            <person name="Rosso M.-N."/>
            <person name="Henrissat B."/>
            <person name="Hibbett D."/>
            <person name="Martinez A.T."/>
            <person name="Grigoriev I.V."/>
        </authorList>
    </citation>
    <scope>NUCLEOTIDE SEQUENCE</scope>
    <source>
        <strain evidence="1">MF-IS2</strain>
    </source>
</reference>
<sequence>MGEEAGETWYVPLLLTTTIPNVGSLQEAYHFVLNVPFFADYLGQKDLGLKILLEASIPDVFYDSSAQDLHPHATQAFATTF</sequence>
<protein>
    <submittedName>
        <fullName evidence="1">Uncharacterized protein</fullName>
    </submittedName>
</protein>